<feature type="binding site" evidence="9">
    <location>
        <begin position="91"/>
        <end position="92"/>
    </location>
    <ligand>
        <name>substrate</name>
    </ligand>
</feature>
<feature type="binding site" evidence="9">
    <location>
        <position position="177"/>
    </location>
    <ligand>
        <name>Zn(2+)</name>
        <dbReference type="ChEBI" id="CHEBI:29105"/>
    </ligand>
</feature>
<dbReference type="NCBIfam" id="TIGR00441">
    <property type="entry name" value="gmhA"/>
    <property type="match status" value="1"/>
</dbReference>
<evidence type="ECO:0000256" key="9">
    <source>
        <dbReference type="HAMAP-Rule" id="MF_00067"/>
    </source>
</evidence>
<feature type="binding site" evidence="9">
    <location>
        <position position="62"/>
    </location>
    <ligand>
        <name>Zn(2+)</name>
        <dbReference type="ChEBI" id="CHEBI:29105"/>
    </ligand>
</feature>
<dbReference type="InterPro" id="IPR050099">
    <property type="entry name" value="SIS_GmhA/DiaA_subfam"/>
</dbReference>
<keyword evidence="8 9" id="KW-0119">Carbohydrate metabolism</keyword>
<gene>
    <name evidence="9 11" type="primary">gmhA</name>
    <name evidence="11" type="ORF">GCM10008119_31850</name>
</gene>
<dbReference type="Pfam" id="PF13580">
    <property type="entry name" value="SIS_2"/>
    <property type="match status" value="1"/>
</dbReference>
<evidence type="ECO:0000256" key="4">
    <source>
        <dbReference type="ARBA" id="ARBA00022490"/>
    </source>
</evidence>
<dbReference type="InterPro" id="IPR046348">
    <property type="entry name" value="SIS_dom_sf"/>
</dbReference>
<dbReference type="InterPro" id="IPR001347">
    <property type="entry name" value="SIS_dom"/>
</dbReference>
<comment type="miscellaneous">
    <text evidence="9">The reaction produces a racemic mixture of D-glycero-alpha-D-manno-heptose 7-phosphate and D-glycero-beta-D-manno-heptose 7-phosphate.</text>
</comment>
<evidence type="ECO:0000256" key="2">
    <source>
        <dbReference type="ARBA" id="ARBA00004496"/>
    </source>
</evidence>
<sequence>MEEIIKSIFAEHKDVIDRSAAELTEKIQQASELIINQIKKGNKILLFGNGGSAGDAQHIAAEFTGRFLKERQSLPAIALTTDTSALTAIGNDYGYDRVFERQVEGLASDGDVLIGISTSGNSVNVLKAFETGRKKGCHIIGLSGRDGGAMNDLSDLNIVVPSDVTARVQEVHILIGHMICTAVDNNFD</sequence>
<feature type="binding site" evidence="9">
    <location>
        <begin position="117"/>
        <end position="119"/>
    </location>
    <ligand>
        <name>substrate</name>
    </ligand>
</feature>
<evidence type="ECO:0000313" key="12">
    <source>
        <dbReference type="Proteomes" id="UP000645390"/>
    </source>
</evidence>
<organism evidence="11 12">
    <name type="scientific">Pedobacter mendelii</name>
    <dbReference type="NCBI Taxonomy" id="1908240"/>
    <lineage>
        <taxon>Bacteria</taxon>
        <taxon>Pseudomonadati</taxon>
        <taxon>Bacteroidota</taxon>
        <taxon>Sphingobacteriia</taxon>
        <taxon>Sphingobacteriales</taxon>
        <taxon>Sphingobacteriaceae</taxon>
        <taxon>Pedobacter</taxon>
    </lineage>
</organism>
<comment type="caution">
    <text evidence="11">The sequence shown here is derived from an EMBL/GenBank/DDBJ whole genome shotgun (WGS) entry which is preliminary data.</text>
</comment>
<dbReference type="PANTHER" id="PTHR30390">
    <property type="entry name" value="SEDOHEPTULOSE 7-PHOSPHATE ISOMERASE / DNAA INITIATOR-ASSOCIATING FACTOR FOR REPLICATION INITIATION"/>
    <property type="match status" value="1"/>
</dbReference>
<evidence type="ECO:0000256" key="6">
    <source>
        <dbReference type="ARBA" id="ARBA00022833"/>
    </source>
</evidence>
<feature type="binding site" evidence="9">
    <location>
        <position position="169"/>
    </location>
    <ligand>
        <name>substrate</name>
    </ligand>
</feature>
<dbReference type="RefSeq" id="WP_188416325.1">
    <property type="nucleotide sequence ID" value="NZ_BMDJ01000010.1"/>
</dbReference>
<dbReference type="PANTHER" id="PTHR30390:SF6">
    <property type="entry name" value="DNAA INITIATOR-ASSOCIATING PROTEIN DIAA"/>
    <property type="match status" value="1"/>
</dbReference>
<evidence type="ECO:0000259" key="10">
    <source>
        <dbReference type="PROSITE" id="PS51464"/>
    </source>
</evidence>
<protein>
    <recommendedName>
        <fullName evidence="9">Phosphoheptose isomerase</fullName>
        <ecNumber evidence="9">5.3.1.28</ecNumber>
    </recommendedName>
    <alternativeName>
        <fullName evidence="9">Sedoheptulose 7-phosphate isomerase</fullName>
    </alternativeName>
</protein>
<evidence type="ECO:0000256" key="1">
    <source>
        <dbReference type="ARBA" id="ARBA00000348"/>
    </source>
</evidence>
<reference evidence="12" key="1">
    <citation type="journal article" date="2019" name="Int. J. Syst. Evol. Microbiol.">
        <title>The Global Catalogue of Microorganisms (GCM) 10K type strain sequencing project: providing services to taxonomists for standard genome sequencing and annotation.</title>
        <authorList>
            <consortium name="The Broad Institute Genomics Platform"/>
            <consortium name="The Broad Institute Genome Sequencing Center for Infectious Disease"/>
            <person name="Wu L."/>
            <person name="Ma J."/>
        </authorList>
    </citation>
    <scope>NUCLEOTIDE SEQUENCE [LARGE SCALE GENOMIC DNA]</scope>
    <source>
        <strain evidence="12">CCM 8939</strain>
    </source>
</reference>
<feature type="binding site" evidence="9">
    <location>
        <position position="62"/>
    </location>
    <ligand>
        <name>substrate</name>
    </ligand>
</feature>
<evidence type="ECO:0000256" key="8">
    <source>
        <dbReference type="ARBA" id="ARBA00023277"/>
    </source>
</evidence>
<dbReference type="Gene3D" id="3.40.50.10490">
    <property type="entry name" value="Glucose-6-phosphate isomerase like protein, domain 1"/>
    <property type="match status" value="1"/>
</dbReference>
<dbReference type="SUPFAM" id="SSF53697">
    <property type="entry name" value="SIS domain"/>
    <property type="match status" value="1"/>
</dbReference>
<dbReference type="GO" id="GO:0016853">
    <property type="term" value="F:isomerase activity"/>
    <property type="evidence" value="ECO:0007669"/>
    <property type="project" value="UniProtKB-KW"/>
</dbReference>
<comment type="pathway">
    <text evidence="9">Carbohydrate biosynthesis; D-glycero-D-manno-heptose 7-phosphate biosynthesis; D-glycero-alpha-D-manno-heptose 7-phosphate and D-glycero-beta-D-manno-heptose 7-phosphate from sedoheptulose 7-phosphate: step 1/1.</text>
</comment>
<feature type="binding site" evidence="9">
    <location>
        <begin position="49"/>
        <end position="51"/>
    </location>
    <ligand>
        <name>substrate</name>
    </ligand>
</feature>
<comment type="similarity">
    <text evidence="3 9">Belongs to the SIS family. GmhA subfamily.</text>
</comment>
<keyword evidence="6 9" id="KW-0862">Zinc</keyword>
<feature type="domain" description="SIS" evidence="10">
    <location>
        <begin position="34"/>
        <end position="188"/>
    </location>
</feature>
<keyword evidence="5 9" id="KW-0479">Metal-binding</keyword>
<dbReference type="EMBL" id="BMDJ01000010">
    <property type="protein sequence ID" value="GGI28277.1"/>
    <property type="molecule type" value="Genomic_DNA"/>
</dbReference>
<evidence type="ECO:0000313" key="11">
    <source>
        <dbReference type="EMBL" id="GGI28277.1"/>
    </source>
</evidence>
<feature type="binding site" evidence="9">
    <location>
        <position position="122"/>
    </location>
    <ligand>
        <name>substrate</name>
    </ligand>
</feature>
<proteinExistence type="inferred from homology"/>
<keyword evidence="4 9" id="KW-0963">Cytoplasm</keyword>
<name>A0ABQ2BLX9_9SPHI</name>
<comment type="catalytic activity">
    <reaction evidence="1 9">
        <text>2 D-sedoheptulose 7-phosphate = D-glycero-alpha-D-manno-heptose 7-phosphate + D-glycero-beta-D-manno-heptose 7-phosphate</text>
        <dbReference type="Rhea" id="RHEA:27489"/>
        <dbReference type="ChEBI" id="CHEBI:57483"/>
        <dbReference type="ChEBI" id="CHEBI:60203"/>
        <dbReference type="ChEBI" id="CHEBI:60204"/>
        <dbReference type="EC" id="5.3.1.28"/>
    </reaction>
</comment>
<comment type="function">
    <text evidence="9">Catalyzes the isomerization of sedoheptulose 7-phosphate in D-glycero-D-manno-heptose 7-phosphate.</text>
</comment>
<dbReference type="PROSITE" id="PS51464">
    <property type="entry name" value="SIS"/>
    <property type="match status" value="1"/>
</dbReference>
<evidence type="ECO:0000256" key="7">
    <source>
        <dbReference type="ARBA" id="ARBA00023235"/>
    </source>
</evidence>
<accession>A0ABQ2BLX9</accession>
<keyword evidence="7 9" id="KW-0413">Isomerase</keyword>
<dbReference type="Proteomes" id="UP000645390">
    <property type="component" value="Unassembled WGS sequence"/>
</dbReference>
<dbReference type="CDD" id="cd05006">
    <property type="entry name" value="SIS_GmhA"/>
    <property type="match status" value="1"/>
</dbReference>
<dbReference type="EC" id="5.3.1.28" evidence="9"/>
<dbReference type="InterPro" id="IPR035461">
    <property type="entry name" value="GmhA/DiaA"/>
</dbReference>
<feature type="binding site" evidence="9">
    <location>
        <position position="58"/>
    </location>
    <ligand>
        <name>Zn(2+)</name>
        <dbReference type="ChEBI" id="CHEBI:29105"/>
    </ligand>
</feature>
<dbReference type="InterPro" id="IPR004515">
    <property type="entry name" value="Phosphoheptose_Isoase"/>
</dbReference>
<evidence type="ECO:0000256" key="3">
    <source>
        <dbReference type="ARBA" id="ARBA00009894"/>
    </source>
</evidence>
<comment type="cofactor">
    <cofactor evidence="9">
        <name>Zn(2+)</name>
        <dbReference type="ChEBI" id="CHEBI:29105"/>
    </cofactor>
    <text evidence="9">Binds 1 zinc ion per subunit.</text>
</comment>
<evidence type="ECO:0000256" key="5">
    <source>
        <dbReference type="ARBA" id="ARBA00022723"/>
    </source>
</evidence>
<keyword evidence="12" id="KW-1185">Reference proteome</keyword>
<dbReference type="HAMAP" id="MF_00067">
    <property type="entry name" value="GmhA"/>
    <property type="match status" value="1"/>
</dbReference>
<comment type="subcellular location">
    <subcellularLocation>
        <location evidence="2 9">Cytoplasm</location>
    </subcellularLocation>
</comment>
<feature type="binding site" evidence="9">
    <location>
        <position position="169"/>
    </location>
    <ligand>
        <name>Zn(2+)</name>
        <dbReference type="ChEBI" id="CHEBI:29105"/>
    </ligand>
</feature>